<dbReference type="KEGG" id="sbk:SHEWBE_3432"/>
<dbReference type="CDD" id="cd03801">
    <property type="entry name" value="GT4_PimA-like"/>
    <property type="match status" value="1"/>
</dbReference>
<dbReference type="OrthoDB" id="258796at2"/>
<organism evidence="2 3">
    <name type="scientific">Shewanella benthica</name>
    <dbReference type="NCBI Taxonomy" id="43661"/>
    <lineage>
        <taxon>Bacteria</taxon>
        <taxon>Pseudomonadati</taxon>
        <taxon>Pseudomonadota</taxon>
        <taxon>Gammaproteobacteria</taxon>
        <taxon>Alteromonadales</taxon>
        <taxon>Shewanellaceae</taxon>
        <taxon>Shewanella</taxon>
    </lineage>
</organism>
<dbReference type="PANTHER" id="PTHR45947:SF3">
    <property type="entry name" value="SULFOQUINOVOSYL TRANSFERASE SQD2"/>
    <property type="match status" value="1"/>
</dbReference>
<dbReference type="SUPFAM" id="SSF53756">
    <property type="entry name" value="UDP-Glycosyltransferase/glycogen phosphorylase"/>
    <property type="match status" value="1"/>
</dbReference>
<evidence type="ECO:0000313" key="3">
    <source>
        <dbReference type="Proteomes" id="UP000250123"/>
    </source>
</evidence>
<proteinExistence type="predicted"/>
<dbReference type="InterPro" id="IPR050194">
    <property type="entry name" value="Glycosyltransferase_grp1"/>
</dbReference>
<dbReference type="PANTHER" id="PTHR45947">
    <property type="entry name" value="SULFOQUINOVOSYL TRANSFERASE SQD2"/>
    <property type="match status" value="1"/>
</dbReference>
<evidence type="ECO:0000259" key="1">
    <source>
        <dbReference type="Pfam" id="PF00534"/>
    </source>
</evidence>
<accession>A0A330M5Z5</accession>
<sequence>MILNLEYFQKLREMPTWRKLYQGPNMKNRDRYPIAQVMRRFHIKEWGGMEGAVWNTSLGLKQQHHINSHILCTQALNSVPSEVIDNIPIERFRYHYPYIGLTKEKRLNLDKKGGNPYSFSLSQRLLKGEFRLYHCHTMQRMAAMVRYAARRRGLPYVISLHGGQFTVPKSEIDSLSKPLQNTFNAGKALDLLLQPQKVLTDASGIICIGYNEYLKTQACFPDKPVIYLPNGVNFSHFSTPVSLDVHQHLHIPKGRKLLLSVGRIDSQKNQLMLIDLLSRLHAKGETQYQLILAGPVIQSSYLSQLLRRIERTRLQAHVTIIPGIEPDNELLPALYQQSSCFLLASTHEPFGIVVLEAWSAGLPVVASRVGSLVHLIRHNHDGLLFNPDNLDSLQANVSKVLNSPSLATRLSEHGLARVASEYCWPQLVCHLEAFYRTVENWHYSK</sequence>
<feature type="domain" description="Glycosyl transferase family 1" evidence="1">
    <location>
        <begin position="247"/>
        <end position="414"/>
    </location>
</feature>
<evidence type="ECO:0000313" key="2">
    <source>
        <dbReference type="EMBL" id="SQH77395.1"/>
    </source>
</evidence>
<name>A0A330M5Z5_9GAMM</name>
<dbReference type="Gene3D" id="3.40.50.2000">
    <property type="entry name" value="Glycogen Phosphorylase B"/>
    <property type="match status" value="2"/>
</dbReference>
<dbReference type="EMBL" id="LS483452">
    <property type="protein sequence ID" value="SQH77395.1"/>
    <property type="molecule type" value="Genomic_DNA"/>
</dbReference>
<gene>
    <name evidence="2" type="ORF">SHEWBE_3432</name>
</gene>
<dbReference type="Proteomes" id="UP000250123">
    <property type="component" value="Chromosome SHEWBE"/>
</dbReference>
<dbReference type="Pfam" id="PF00534">
    <property type="entry name" value="Glycos_transf_1"/>
    <property type="match status" value="1"/>
</dbReference>
<reference evidence="3" key="1">
    <citation type="submission" date="2018-06" db="EMBL/GenBank/DDBJ databases">
        <authorList>
            <person name="Cea G.-C."/>
            <person name="William W."/>
        </authorList>
    </citation>
    <scope>NUCLEOTIDE SEQUENCE [LARGE SCALE GENOMIC DNA]</scope>
    <source>
        <strain evidence="3">DB21MT-2</strain>
    </source>
</reference>
<dbReference type="InterPro" id="IPR001296">
    <property type="entry name" value="Glyco_trans_1"/>
</dbReference>
<protein>
    <submittedName>
        <fullName evidence="2">Glycosyltransferase, family 4</fullName>
    </submittedName>
</protein>
<dbReference type="GO" id="GO:0016758">
    <property type="term" value="F:hexosyltransferase activity"/>
    <property type="evidence" value="ECO:0007669"/>
    <property type="project" value="TreeGrafter"/>
</dbReference>
<dbReference type="AlphaFoldDB" id="A0A330M5Z5"/>
<keyword evidence="2" id="KW-0808">Transferase</keyword>